<dbReference type="PANTHER" id="PTHR40061">
    <property type="entry name" value="SPORULATION PROTEIN YLMC-RELATED"/>
    <property type="match status" value="1"/>
</dbReference>
<dbReference type="NCBIfam" id="TIGR02888">
    <property type="entry name" value="spore_YlmC_YmxH"/>
    <property type="match status" value="1"/>
</dbReference>
<accession>A0A1I5MHS5</accession>
<dbReference type="PANTHER" id="PTHR40061:SF2">
    <property type="entry name" value="PRC-BARREL DOMAIN-CONTAINING PROTEIN"/>
    <property type="match status" value="1"/>
</dbReference>
<sequence>MLLSDISRKEIIDGNQAEKLGMPGRMELDIDENSGRIREIIISSSPLRRRAGEWRFHWEDILKIGEDVLIMDAGKGRTKRSKE</sequence>
<evidence type="ECO:0000313" key="3">
    <source>
        <dbReference type="Proteomes" id="UP000198892"/>
    </source>
</evidence>
<dbReference type="InterPro" id="IPR014238">
    <property type="entry name" value="Spore_YlmC/YmxH"/>
</dbReference>
<evidence type="ECO:0000313" key="2">
    <source>
        <dbReference type="EMBL" id="SFP09135.1"/>
    </source>
</evidence>
<feature type="domain" description="PRC-barrel" evidence="1">
    <location>
        <begin position="2"/>
        <end position="76"/>
    </location>
</feature>
<keyword evidence="3" id="KW-1185">Reference proteome</keyword>
<protein>
    <submittedName>
        <fullName evidence="2">Sporulation protein, YlmC/YmxH family</fullName>
    </submittedName>
</protein>
<dbReference type="AlphaFoldDB" id="A0A1I5MHS5"/>
<organism evidence="2 3">
    <name type="scientific">Salibacterium halotolerans</name>
    <dbReference type="NCBI Taxonomy" id="1884432"/>
    <lineage>
        <taxon>Bacteria</taxon>
        <taxon>Bacillati</taxon>
        <taxon>Bacillota</taxon>
        <taxon>Bacilli</taxon>
        <taxon>Bacillales</taxon>
        <taxon>Bacillaceae</taxon>
    </lineage>
</organism>
<gene>
    <name evidence="2" type="ORF">SAMN05518683_102242</name>
</gene>
<dbReference type="SUPFAM" id="SSF50346">
    <property type="entry name" value="PRC-barrel domain"/>
    <property type="match status" value="1"/>
</dbReference>
<name>A0A1I5MHS5_9BACI</name>
<dbReference type="EMBL" id="FOXD01000002">
    <property type="protein sequence ID" value="SFP09135.1"/>
    <property type="molecule type" value="Genomic_DNA"/>
</dbReference>
<dbReference type="Gene3D" id="2.30.30.240">
    <property type="entry name" value="PRC-barrel domain"/>
    <property type="match status" value="1"/>
</dbReference>
<dbReference type="OrthoDB" id="2468688at2"/>
<dbReference type="STRING" id="1884432.SAMN05518683_102242"/>
<dbReference type="Proteomes" id="UP000198892">
    <property type="component" value="Unassembled WGS sequence"/>
</dbReference>
<evidence type="ECO:0000259" key="1">
    <source>
        <dbReference type="Pfam" id="PF05239"/>
    </source>
</evidence>
<dbReference type="Pfam" id="PF05239">
    <property type="entry name" value="PRC"/>
    <property type="match status" value="1"/>
</dbReference>
<dbReference type="InterPro" id="IPR027275">
    <property type="entry name" value="PRC-brl_dom"/>
</dbReference>
<proteinExistence type="predicted"/>
<dbReference type="InterPro" id="IPR011033">
    <property type="entry name" value="PRC_barrel-like_sf"/>
</dbReference>
<reference evidence="3" key="1">
    <citation type="submission" date="2016-10" db="EMBL/GenBank/DDBJ databases">
        <authorList>
            <person name="Varghese N."/>
            <person name="Submissions S."/>
        </authorList>
    </citation>
    <scope>NUCLEOTIDE SEQUENCE [LARGE SCALE GENOMIC DNA]</scope>
    <source>
        <strain evidence="3">S7</strain>
    </source>
</reference>
<dbReference type="RefSeq" id="WP_093335078.1">
    <property type="nucleotide sequence ID" value="NZ_FOXD01000002.1"/>
</dbReference>